<organism evidence="3 4">
    <name type="scientific">Viridothelium virens</name>
    <name type="common">Speckled blister lichen</name>
    <name type="synonym">Trypethelium virens</name>
    <dbReference type="NCBI Taxonomy" id="1048519"/>
    <lineage>
        <taxon>Eukaryota</taxon>
        <taxon>Fungi</taxon>
        <taxon>Dikarya</taxon>
        <taxon>Ascomycota</taxon>
        <taxon>Pezizomycotina</taxon>
        <taxon>Dothideomycetes</taxon>
        <taxon>Dothideomycetes incertae sedis</taxon>
        <taxon>Trypetheliales</taxon>
        <taxon>Trypetheliaceae</taxon>
        <taxon>Viridothelium</taxon>
    </lineage>
</organism>
<evidence type="ECO:0000313" key="4">
    <source>
        <dbReference type="Proteomes" id="UP000800092"/>
    </source>
</evidence>
<dbReference type="Gene3D" id="3.10.20.90">
    <property type="entry name" value="Phosphatidylinositol 3-kinase Catalytic Subunit, Chain A, domain 1"/>
    <property type="match status" value="1"/>
</dbReference>
<evidence type="ECO:0000313" key="3">
    <source>
        <dbReference type="EMBL" id="KAF2237541.1"/>
    </source>
</evidence>
<reference evidence="3" key="1">
    <citation type="journal article" date="2020" name="Stud. Mycol.">
        <title>101 Dothideomycetes genomes: a test case for predicting lifestyles and emergence of pathogens.</title>
        <authorList>
            <person name="Haridas S."/>
            <person name="Albert R."/>
            <person name="Binder M."/>
            <person name="Bloem J."/>
            <person name="Labutti K."/>
            <person name="Salamov A."/>
            <person name="Andreopoulos B."/>
            <person name="Baker S."/>
            <person name="Barry K."/>
            <person name="Bills G."/>
            <person name="Bluhm B."/>
            <person name="Cannon C."/>
            <person name="Castanera R."/>
            <person name="Culley D."/>
            <person name="Daum C."/>
            <person name="Ezra D."/>
            <person name="Gonzalez J."/>
            <person name="Henrissat B."/>
            <person name="Kuo A."/>
            <person name="Liang C."/>
            <person name="Lipzen A."/>
            <person name="Lutzoni F."/>
            <person name="Magnuson J."/>
            <person name="Mondo S."/>
            <person name="Nolan M."/>
            <person name="Ohm R."/>
            <person name="Pangilinan J."/>
            <person name="Park H.-J."/>
            <person name="Ramirez L."/>
            <person name="Alfaro M."/>
            <person name="Sun H."/>
            <person name="Tritt A."/>
            <person name="Yoshinaga Y."/>
            <person name="Zwiers L.-H."/>
            <person name="Turgeon B."/>
            <person name="Goodwin S."/>
            <person name="Spatafora J."/>
            <person name="Crous P."/>
            <person name="Grigoriev I."/>
        </authorList>
    </citation>
    <scope>NUCLEOTIDE SEQUENCE</scope>
    <source>
        <strain evidence="3">Tuck. ex Michener</strain>
    </source>
</reference>
<evidence type="ECO:0000259" key="2">
    <source>
        <dbReference type="Pfam" id="PF11976"/>
    </source>
</evidence>
<dbReference type="InterPro" id="IPR022617">
    <property type="entry name" value="Rad60/SUMO-like_dom"/>
</dbReference>
<feature type="region of interest" description="Disordered" evidence="1">
    <location>
        <begin position="368"/>
        <end position="399"/>
    </location>
</feature>
<name>A0A6A6HHW4_VIRVR</name>
<dbReference type="SUPFAM" id="SSF54236">
    <property type="entry name" value="Ubiquitin-like"/>
    <property type="match status" value="1"/>
</dbReference>
<sequence length="478" mass="52503">MLMEASASVDGPPTKPAKKSLFNRPAGRKALPQVTSTPENLFERSKESFDAILAERQRKHQAKEVREKERQEAARQLELDGVGSRKKRRVSNDMDKDYGGASDSRAGRKRQSPKDARIASPGPSQKSLVPQEEISKAGYVPAEVPKSPAQSTSEIIDLGSGSDSEPDIEITQASKPCPGLIEKSQDNEDEDNESVEEFPELAAAARARARQRELENASLAQGMGRNYLSREYMTSSAGAKKSPSTEAPDPVVQLLITSPIEGSCPLIVKRKLSQRLQEVRAAWCSRQQFPPPITEVDVFLTWRGRRIFDVTSCKSLGIAVDALGTTFIPGQKKGFSDREGFKDDDEDGAVKVHLEAVTEEILELSKKEKAGKKTQAGPATHSSYSGDEAIDPSSRVDQSREADAQVRIILKAKGMADYKIIVKPTTKIMQIVNVARKAFKTAAAQIVFIEFDGERLKEIDMIQDTEISDLDGLDVHIK</sequence>
<evidence type="ECO:0000256" key="1">
    <source>
        <dbReference type="SAM" id="MobiDB-lite"/>
    </source>
</evidence>
<dbReference type="AlphaFoldDB" id="A0A6A6HHW4"/>
<accession>A0A6A6HHW4</accession>
<protein>
    <recommendedName>
        <fullName evidence="2">Rad60/SUMO-like domain-containing protein</fullName>
    </recommendedName>
</protein>
<proteinExistence type="predicted"/>
<feature type="compositionally biased region" description="Acidic residues" evidence="1">
    <location>
        <begin position="187"/>
        <end position="197"/>
    </location>
</feature>
<dbReference type="EMBL" id="ML991779">
    <property type="protein sequence ID" value="KAF2237541.1"/>
    <property type="molecule type" value="Genomic_DNA"/>
</dbReference>
<dbReference type="OrthoDB" id="3365399at2759"/>
<dbReference type="Pfam" id="PF11976">
    <property type="entry name" value="Rad60-SLD"/>
    <property type="match status" value="1"/>
</dbReference>
<keyword evidence="4" id="KW-1185">Reference proteome</keyword>
<feature type="region of interest" description="Disordered" evidence="1">
    <location>
        <begin position="1"/>
        <end position="197"/>
    </location>
</feature>
<dbReference type="Proteomes" id="UP000800092">
    <property type="component" value="Unassembled WGS sequence"/>
</dbReference>
<dbReference type="InterPro" id="IPR029071">
    <property type="entry name" value="Ubiquitin-like_domsf"/>
</dbReference>
<feature type="domain" description="Rad60/SUMO-like" evidence="2">
    <location>
        <begin position="407"/>
        <end position="477"/>
    </location>
</feature>
<gene>
    <name evidence="3" type="ORF">EV356DRAFT_510462</name>
</gene>
<feature type="compositionally biased region" description="Basic and acidic residues" evidence="1">
    <location>
        <begin position="41"/>
        <end position="78"/>
    </location>
</feature>